<sequence>MKNTHSRFLIFSSIVVISLFGYVAIAATAEIELIIKDHLFFPAVLEIPAKQKVRIRIINQDPTPEEFESFELNREKIIVGNGQAVIFIGPLEPGRYPFFGEFNPKTAQGVVVVK</sequence>
<evidence type="ECO:0000259" key="1">
    <source>
        <dbReference type="Pfam" id="PF13473"/>
    </source>
</evidence>
<comment type="caution">
    <text evidence="2">The sequence shown here is derived from an EMBL/GenBank/DDBJ whole genome shotgun (WGS) entry which is preliminary data.</text>
</comment>
<dbReference type="EMBL" id="NVVJ01000032">
    <property type="protein sequence ID" value="PCJ23954.1"/>
    <property type="molecule type" value="Genomic_DNA"/>
</dbReference>
<evidence type="ECO:0000313" key="3">
    <source>
        <dbReference type="Proteomes" id="UP000218327"/>
    </source>
</evidence>
<dbReference type="InterPro" id="IPR008972">
    <property type="entry name" value="Cupredoxin"/>
</dbReference>
<protein>
    <recommendedName>
        <fullName evidence="1">EfeO-type cupredoxin-like domain-containing protein</fullName>
    </recommendedName>
</protein>
<proteinExistence type="predicted"/>
<organism evidence="2 3">
    <name type="scientific">SAR86 cluster bacterium</name>
    <dbReference type="NCBI Taxonomy" id="2030880"/>
    <lineage>
        <taxon>Bacteria</taxon>
        <taxon>Pseudomonadati</taxon>
        <taxon>Pseudomonadota</taxon>
        <taxon>Gammaproteobacteria</taxon>
        <taxon>SAR86 cluster</taxon>
    </lineage>
</organism>
<name>A0A2A5AXC5_9GAMM</name>
<dbReference type="Pfam" id="PF13473">
    <property type="entry name" value="Cupredoxin_1"/>
    <property type="match status" value="1"/>
</dbReference>
<dbReference type="Gene3D" id="2.60.40.420">
    <property type="entry name" value="Cupredoxins - blue copper proteins"/>
    <property type="match status" value="1"/>
</dbReference>
<dbReference type="InterPro" id="IPR028096">
    <property type="entry name" value="EfeO_Cupredoxin"/>
</dbReference>
<accession>A0A2A5AXC5</accession>
<dbReference type="AlphaFoldDB" id="A0A2A5AXC5"/>
<gene>
    <name evidence="2" type="ORF">COA96_10730</name>
</gene>
<dbReference type="SUPFAM" id="SSF49503">
    <property type="entry name" value="Cupredoxins"/>
    <property type="match status" value="1"/>
</dbReference>
<reference evidence="3" key="1">
    <citation type="submission" date="2017-08" db="EMBL/GenBank/DDBJ databases">
        <title>A dynamic microbial community with high functional redundancy inhabits the cold, oxic subseafloor aquifer.</title>
        <authorList>
            <person name="Tully B.J."/>
            <person name="Wheat C.G."/>
            <person name="Glazer B.T."/>
            <person name="Huber J.A."/>
        </authorList>
    </citation>
    <scope>NUCLEOTIDE SEQUENCE [LARGE SCALE GENOMIC DNA]</scope>
</reference>
<evidence type="ECO:0000313" key="2">
    <source>
        <dbReference type="EMBL" id="PCJ23954.1"/>
    </source>
</evidence>
<dbReference type="Proteomes" id="UP000218327">
    <property type="component" value="Unassembled WGS sequence"/>
</dbReference>
<feature type="domain" description="EfeO-type cupredoxin-like" evidence="1">
    <location>
        <begin position="15"/>
        <end position="113"/>
    </location>
</feature>